<dbReference type="OrthoDB" id="10668652at2759"/>
<accession>A0A4Z2HU49</accession>
<reference evidence="2 3" key="1">
    <citation type="submission" date="2019-03" db="EMBL/GenBank/DDBJ databases">
        <title>First draft genome of Liparis tanakae, snailfish: a comprehensive survey of snailfish specific genes.</title>
        <authorList>
            <person name="Kim W."/>
            <person name="Song I."/>
            <person name="Jeong J.-H."/>
            <person name="Kim D."/>
            <person name="Kim S."/>
            <person name="Ryu S."/>
            <person name="Song J.Y."/>
            <person name="Lee S.K."/>
        </authorList>
    </citation>
    <scope>NUCLEOTIDE SEQUENCE [LARGE SCALE GENOMIC DNA]</scope>
    <source>
        <tissue evidence="2">Muscle</tissue>
    </source>
</reference>
<evidence type="ECO:0000313" key="2">
    <source>
        <dbReference type="EMBL" id="TNN68412.1"/>
    </source>
</evidence>
<evidence type="ECO:0000256" key="1">
    <source>
        <dbReference type="SAM" id="MobiDB-lite"/>
    </source>
</evidence>
<protein>
    <submittedName>
        <fullName evidence="2">Uncharacterized protein</fullName>
    </submittedName>
</protein>
<organism evidence="2 3">
    <name type="scientific">Liparis tanakae</name>
    <name type="common">Tanaka's snailfish</name>
    <dbReference type="NCBI Taxonomy" id="230148"/>
    <lineage>
        <taxon>Eukaryota</taxon>
        <taxon>Metazoa</taxon>
        <taxon>Chordata</taxon>
        <taxon>Craniata</taxon>
        <taxon>Vertebrata</taxon>
        <taxon>Euteleostomi</taxon>
        <taxon>Actinopterygii</taxon>
        <taxon>Neopterygii</taxon>
        <taxon>Teleostei</taxon>
        <taxon>Neoteleostei</taxon>
        <taxon>Acanthomorphata</taxon>
        <taxon>Eupercaria</taxon>
        <taxon>Perciformes</taxon>
        <taxon>Cottioidei</taxon>
        <taxon>Cottales</taxon>
        <taxon>Liparidae</taxon>
        <taxon>Liparis</taxon>
    </lineage>
</organism>
<dbReference type="EMBL" id="SRLO01000190">
    <property type="protein sequence ID" value="TNN68412.1"/>
    <property type="molecule type" value="Genomic_DNA"/>
</dbReference>
<name>A0A4Z2HU49_9TELE</name>
<feature type="compositionally biased region" description="Basic residues" evidence="1">
    <location>
        <begin position="100"/>
        <end position="111"/>
    </location>
</feature>
<dbReference type="AlphaFoldDB" id="A0A4Z2HU49"/>
<dbReference type="Proteomes" id="UP000314294">
    <property type="component" value="Unassembled WGS sequence"/>
</dbReference>
<gene>
    <name evidence="2" type="ORF">EYF80_021333</name>
</gene>
<evidence type="ECO:0000313" key="3">
    <source>
        <dbReference type="Proteomes" id="UP000314294"/>
    </source>
</evidence>
<proteinExistence type="predicted"/>
<feature type="region of interest" description="Disordered" evidence="1">
    <location>
        <begin position="90"/>
        <end position="121"/>
    </location>
</feature>
<comment type="caution">
    <text evidence="2">The sequence shown here is derived from an EMBL/GenBank/DDBJ whole genome shotgun (WGS) entry which is preliminary data.</text>
</comment>
<keyword evidence="3" id="KW-1185">Reference proteome</keyword>
<sequence length="121" mass="13063">MVLAYVSAIQDISLSPVLMSGAGTSMPGPGGVLCWLCWARYASTTSHSPLSLRMGKDMLRTWLQGLMMRRMPRTRFFFCSGVSLVRRSSTSLSSTMLAPRSKKPSTIRKKLGSSGCSAAPA</sequence>